<feature type="region of interest" description="Disordered" evidence="1">
    <location>
        <begin position="226"/>
        <end position="247"/>
    </location>
</feature>
<reference evidence="3 4" key="1">
    <citation type="submission" date="2018-07" db="EMBL/GenBank/DDBJ databases">
        <title>Freshwater and sediment microbial communities from various areas in North America, analyzing microbe dynamics in response to fracking.</title>
        <authorList>
            <person name="Lamendella R."/>
        </authorList>
    </citation>
    <scope>NUCLEOTIDE SEQUENCE [LARGE SCALE GENOMIC DNA]</scope>
    <source>
        <strain evidence="3 4">105B</strain>
    </source>
</reference>
<name>A0A368X7J5_MARNT</name>
<keyword evidence="2" id="KW-1133">Transmembrane helix</keyword>
<dbReference type="RefSeq" id="WP_147271090.1">
    <property type="nucleotide sequence ID" value="NZ_QPJI01000016.1"/>
</dbReference>
<keyword evidence="2" id="KW-0812">Transmembrane</keyword>
<evidence type="ECO:0000256" key="1">
    <source>
        <dbReference type="SAM" id="MobiDB-lite"/>
    </source>
</evidence>
<gene>
    <name evidence="3" type="ORF">DET61_11612</name>
</gene>
<sequence>MVMTGESFENYIPRLVPFVRGPLWRVKLQRPSLYRALGPMVWVAYFAAVATLAQPGWVEFAVAHLMWSHVGAVLGLYIVAIMFAALALASGSALSRFIMQRLFESNARKVSHEERMRIARALVRDAFALDVDVFVAHDQVDRWVAAGCKASSLANEVRSAIEHLKKHAEETGIKLISENERDYFQALRKLLGDDPLSLKNKRLAVDRAVVGMESKLIRAERKAQLESAKNDAGSEGSQVQSDKVALG</sequence>
<evidence type="ECO:0000256" key="2">
    <source>
        <dbReference type="SAM" id="Phobius"/>
    </source>
</evidence>
<organism evidence="3 4">
    <name type="scientific">Marinobacter nauticus</name>
    <name type="common">Marinobacter hydrocarbonoclasticus</name>
    <name type="synonym">Marinobacter aquaeolei</name>
    <dbReference type="NCBI Taxonomy" id="2743"/>
    <lineage>
        <taxon>Bacteria</taxon>
        <taxon>Pseudomonadati</taxon>
        <taxon>Pseudomonadota</taxon>
        <taxon>Gammaproteobacteria</taxon>
        <taxon>Pseudomonadales</taxon>
        <taxon>Marinobacteraceae</taxon>
        <taxon>Marinobacter</taxon>
    </lineage>
</organism>
<evidence type="ECO:0000313" key="4">
    <source>
        <dbReference type="Proteomes" id="UP000253647"/>
    </source>
</evidence>
<dbReference type="Proteomes" id="UP000253647">
    <property type="component" value="Unassembled WGS sequence"/>
</dbReference>
<keyword evidence="2" id="KW-0472">Membrane</keyword>
<comment type="caution">
    <text evidence="3">The sequence shown here is derived from an EMBL/GenBank/DDBJ whole genome shotgun (WGS) entry which is preliminary data.</text>
</comment>
<dbReference type="EMBL" id="QPJI01000016">
    <property type="protein sequence ID" value="RCW63971.1"/>
    <property type="molecule type" value="Genomic_DNA"/>
</dbReference>
<feature type="transmembrane region" description="Helical" evidence="2">
    <location>
        <begin position="74"/>
        <end position="99"/>
    </location>
</feature>
<protein>
    <submittedName>
        <fullName evidence="3">Uncharacterized protein</fullName>
    </submittedName>
</protein>
<evidence type="ECO:0000313" key="3">
    <source>
        <dbReference type="EMBL" id="RCW63971.1"/>
    </source>
</evidence>
<accession>A0A368X7J5</accession>
<feature type="transmembrane region" description="Helical" evidence="2">
    <location>
        <begin position="33"/>
        <end position="54"/>
    </location>
</feature>
<proteinExistence type="predicted"/>
<dbReference type="AlphaFoldDB" id="A0A368X7J5"/>